<evidence type="ECO:0000313" key="8">
    <source>
        <dbReference type="Proteomes" id="UP000019763"/>
    </source>
</evidence>
<dbReference type="EMBL" id="AFNH02001000">
    <property type="protein sequence ID" value="EZG46114.1"/>
    <property type="molecule type" value="Genomic_DNA"/>
</dbReference>
<keyword evidence="8" id="KW-1185">Reference proteome</keyword>
<dbReference type="AlphaFoldDB" id="A0A023B0X2"/>
<feature type="site" description="Lowers pKa of active site Tyr" evidence="5">
    <location>
        <position position="120"/>
    </location>
</feature>
<dbReference type="InterPro" id="IPR018170">
    <property type="entry name" value="Aldo/ket_reductase_CS"/>
</dbReference>
<dbReference type="PIRSF" id="PIRSF000097">
    <property type="entry name" value="AKR"/>
    <property type="match status" value="1"/>
</dbReference>
<dbReference type="RefSeq" id="XP_011132370.1">
    <property type="nucleotide sequence ID" value="XM_011134068.1"/>
</dbReference>
<comment type="caution">
    <text evidence="7">The sequence shown here is derived from an EMBL/GenBank/DDBJ whole genome shotgun (WGS) entry which is preliminary data.</text>
</comment>
<evidence type="ECO:0000256" key="2">
    <source>
        <dbReference type="ARBA" id="ARBA00022857"/>
    </source>
</evidence>
<dbReference type="PROSITE" id="PS00062">
    <property type="entry name" value="ALDOKETO_REDUCTASE_2"/>
    <property type="match status" value="1"/>
</dbReference>
<evidence type="ECO:0000313" key="7">
    <source>
        <dbReference type="EMBL" id="EZG46114.1"/>
    </source>
</evidence>
<gene>
    <name evidence="7" type="ORF">GNI_135120</name>
</gene>
<dbReference type="InterPro" id="IPR023210">
    <property type="entry name" value="NADP_OxRdtase_dom"/>
</dbReference>
<dbReference type="PANTHER" id="PTHR43827">
    <property type="entry name" value="2,5-DIKETO-D-GLUCONIC ACID REDUCTASE"/>
    <property type="match status" value="1"/>
</dbReference>
<dbReference type="GO" id="GO:0016616">
    <property type="term" value="F:oxidoreductase activity, acting on the CH-OH group of donors, NAD or NADP as acceptor"/>
    <property type="evidence" value="ECO:0007669"/>
    <property type="project" value="UniProtKB-ARBA"/>
</dbReference>
<dbReference type="CDD" id="cd19071">
    <property type="entry name" value="AKR_AKR1-5-like"/>
    <property type="match status" value="1"/>
</dbReference>
<protein>
    <submittedName>
        <fullName evidence="7">Aldo/keto reductase</fullName>
        <ecNumber evidence="7">1.1.1.21</ecNumber>
    </submittedName>
</protein>
<evidence type="ECO:0000256" key="3">
    <source>
        <dbReference type="ARBA" id="ARBA00023002"/>
    </source>
</evidence>
<dbReference type="PANTHER" id="PTHR43827:SF3">
    <property type="entry name" value="NADP-DEPENDENT OXIDOREDUCTASE DOMAIN-CONTAINING PROTEIN"/>
    <property type="match status" value="1"/>
</dbReference>
<proteinExistence type="inferred from homology"/>
<evidence type="ECO:0000256" key="4">
    <source>
        <dbReference type="PIRSR" id="PIRSR000097-2"/>
    </source>
</evidence>
<reference evidence="7" key="1">
    <citation type="submission" date="2013-12" db="EMBL/GenBank/DDBJ databases">
        <authorList>
            <person name="Omoto C.K."/>
            <person name="Sibley D."/>
            <person name="Venepally P."/>
            <person name="Hadjithomas M."/>
            <person name="Karamycheva S."/>
            <person name="Brunk B."/>
            <person name="Roos D."/>
            <person name="Caler E."/>
            <person name="Lorenzi H."/>
        </authorList>
    </citation>
    <scope>NUCLEOTIDE SEQUENCE</scope>
</reference>
<evidence type="ECO:0000256" key="5">
    <source>
        <dbReference type="PIRSR" id="PIRSR000097-3"/>
    </source>
</evidence>
<name>A0A023B0X2_GRENI</name>
<dbReference type="PRINTS" id="PR00069">
    <property type="entry name" value="ALDKETRDTASE"/>
</dbReference>
<dbReference type="EC" id="1.1.1.21" evidence="7"/>
<feature type="domain" description="NADP-dependent oxidoreductase" evidence="6">
    <location>
        <begin position="111"/>
        <end position="332"/>
    </location>
</feature>
<feature type="binding site" evidence="4">
    <location>
        <position position="154"/>
    </location>
    <ligand>
        <name>substrate</name>
    </ligand>
</feature>
<dbReference type="SUPFAM" id="SSF51430">
    <property type="entry name" value="NAD(P)-linked oxidoreductase"/>
    <property type="match status" value="2"/>
</dbReference>
<dbReference type="Gene3D" id="3.20.20.100">
    <property type="entry name" value="NADP-dependent oxidoreductase domain"/>
    <property type="match status" value="1"/>
</dbReference>
<evidence type="ECO:0000256" key="1">
    <source>
        <dbReference type="ARBA" id="ARBA00007905"/>
    </source>
</evidence>
<dbReference type="Proteomes" id="UP000019763">
    <property type="component" value="Unassembled WGS sequence"/>
</dbReference>
<dbReference type="GeneID" id="22914794"/>
<dbReference type="OrthoDB" id="416253at2759"/>
<sequence length="348" mass="39049">MVVVCKELSNGVLFPAVNLGTWQLQASDAGEVFSASFASGCRGLDGARYYTNEEELGPVLNQYCEGAGADGRVDLKKFGSMNTDHVPARFKVVTDDEYNANFVLPHGKPSDDRRIFVTTKIWPSDFDSEEKIRSSVEAHLKAYKRDQTDLILLHWPGPHCNLPNFTEEQMKDPKNAETRLGAWKVLEKLYREKKTRAIGVSNFMPQHLTPLIEDIKKRAADITAPSVPVMCNQVEGSPWIQGFRDIVEVCDNNNIAISVYRPIGGRRRPEKGPIVAEIAAKYKKPEGNVLIRWALQKGFVVLPKTSKPDRARSNMDLFSFQIEDQDMKTLDGLFMSKSDPTQDPYAIA</sequence>
<accession>A0A023B0X2</accession>
<dbReference type="eggNOG" id="KOG1577">
    <property type="taxonomic scope" value="Eukaryota"/>
</dbReference>
<organism evidence="7 8">
    <name type="scientific">Gregarina niphandrodes</name>
    <name type="common">Septate eugregarine</name>
    <dbReference type="NCBI Taxonomy" id="110365"/>
    <lineage>
        <taxon>Eukaryota</taxon>
        <taxon>Sar</taxon>
        <taxon>Alveolata</taxon>
        <taxon>Apicomplexa</taxon>
        <taxon>Conoidasida</taxon>
        <taxon>Gregarinasina</taxon>
        <taxon>Eugregarinorida</taxon>
        <taxon>Gregarinidae</taxon>
        <taxon>Gregarina</taxon>
    </lineage>
</organism>
<dbReference type="Pfam" id="PF00248">
    <property type="entry name" value="Aldo_ket_red"/>
    <property type="match status" value="1"/>
</dbReference>
<evidence type="ECO:0000259" key="6">
    <source>
        <dbReference type="Pfam" id="PF00248"/>
    </source>
</evidence>
<dbReference type="InterPro" id="IPR020471">
    <property type="entry name" value="AKR"/>
</dbReference>
<keyword evidence="2" id="KW-0521">NADP</keyword>
<keyword evidence="3 7" id="KW-0560">Oxidoreductase</keyword>
<comment type="similarity">
    <text evidence="1">Belongs to the aldo/keto reductase family.</text>
</comment>
<dbReference type="VEuPathDB" id="CryptoDB:GNI_135120"/>
<dbReference type="InterPro" id="IPR036812">
    <property type="entry name" value="NAD(P)_OxRdtase_dom_sf"/>
</dbReference>